<keyword evidence="2" id="KW-0808">Transferase</keyword>
<dbReference type="GO" id="GO:0008080">
    <property type="term" value="F:N-acetyltransferase activity"/>
    <property type="evidence" value="ECO:0007669"/>
    <property type="project" value="UniProtKB-ARBA"/>
</dbReference>
<dbReference type="Proteomes" id="UP000050454">
    <property type="component" value="Unassembled WGS sequence"/>
</dbReference>
<comment type="similarity">
    <text evidence="1">Belongs to the acetyltransferase family.</text>
</comment>
<dbReference type="CDD" id="cd04301">
    <property type="entry name" value="NAT_SF"/>
    <property type="match status" value="1"/>
</dbReference>
<name>A0A0P7C4F2_9BACT</name>
<sequence length="145" mass="16862">MNIREITKSDLPSLFALFKEFTVFEKRPEALKNSIERMEKEQDLLKGFVVENDAKELVGYVTWYPAYHTWTGKALHLDDLYLQPDYRGIGLGTKLIQKVIDLAKEQNCYKVKWQVSHWNESAKAFYRGLGAEISNIEESCDLIIE</sequence>
<evidence type="ECO:0000256" key="3">
    <source>
        <dbReference type="ARBA" id="ARBA00023315"/>
    </source>
</evidence>
<dbReference type="AlphaFoldDB" id="A0A0P7C4F2"/>
<evidence type="ECO:0000259" key="4">
    <source>
        <dbReference type="PROSITE" id="PS51186"/>
    </source>
</evidence>
<feature type="domain" description="N-acetyltransferase" evidence="4">
    <location>
        <begin position="1"/>
        <end position="145"/>
    </location>
</feature>
<dbReference type="InterPro" id="IPR017255">
    <property type="entry name" value="AcTrfase_GNAT_prd"/>
</dbReference>
<dbReference type="SUPFAM" id="SSF55729">
    <property type="entry name" value="Acyl-CoA N-acyltransferases (Nat)"/>
    <property type="match status" value="1"/>
</dbReference>
<dbReference type="InterPro" id="IPR051016">
    <property type="entry name" value="Diverse_Substrate_AcTransf"/>
</dbReference>
<dbReference type="FunFam" id="3.40.630.30:FF:000064">
    <property type="entry name" value="GNAT family acetyltransferase"/>
    <property type="match status" value="1"/>
</dbReference>
<evidence type="ECO:0000313" key="6">
    <source>
        <dbReference type="Proteomes" id="UP000050454"/>
    </source>
</evidence>
<dbReference type="InterPro" id="IPR000182">
    <property type="entry name" value="GNAT_dom"/>
</dbReference>
<evidence type="ECO:0000256" key="2">
    <source>
        <dbReference type="ARBA" id="ARBA00022679"/>
    </source>
</evidence>
<dbReference type="PIRSF" id="PIRSF037663">
    <property type="entry name" value="Acetyltransf_GNAT_prd"/>
    <property type="match status" value="1"/>
</dbReference>
<dbReference type="PANTHER" id="PTHR10545:SF29">
    <property type="entry name" value="GH14572P-RELATED"/>
    <property type="match status" value="1"/>
</dbReference>
<dbReference type="PROSITE" id="PS51186">
    <property type="entry name" value="GNAT"/>
    <property type="match status" value="1"/>
</dbReference>
<dbReference type="PANTHER" id="PTHR10545">
    <property type="entry name" value="DIAMINE N-ACETYLTRANSFERASE"/>
    <property type="match status" value="1"/>
</dbReference>
<dbReference type="Gene3D" id="3.40.630.30">
    <property type="match status" value="1"/>
</dbReference>
<organism evidence="5 6">
    <name type="scientific">Jiulongibacter sediminis</name>
    <dbReference type="NCBI Taxonomy" id="1605367"/>
    <lineage>
        <taxon>Bacteria</taxon>
        <taxon>Pseudomonadati</taxon>
        <taxon>Bacteroidota</taxon>
        <taxon>Cytophagia</taxon>
        <taxon>Cytophagales</taxon>
        <taxon>Leadbetterellaceae</taxon>
        <taxon>Jiulongibacter</taxon>
    </lineage>
</organism>
<comment type="caution">
    <text evidence="5">The sequence shown here is derived from an EMBL/GenBank/DDBJ whole genome shotgun (WGS) entry which is preliminary data.</text>
</comment>
<gene>
    <name evidence="5" type="ORF">AFM12_11045</name>
</gene>
<keyword evidence="6" id="KW-1185">Reference proteome</keyword>
<evidence type="ECO:0000313" key="5">
    <source>
        <dbReference type="EMBL" id="KPM48117.1"/>
    </source>
</evidence>
<protein>
    <recommendedName>
        <fullName evidence="4">N-acetyltransferase domain-containing protein</fullName>
    </recommendedName>
</protein>
<dbReference type="EMBL" id="LGTQ01000009">
    <property type="protein sequence ID" value="KPM48117.1"/>
    <property type="molecule type" value="Genomic_DNA"/>
</dbReference>
<proteinExistence type="inferred from homology"/>
<evidence type="ECO:0000256" key="1">
    <source>
        <dbReference type="ARBA" id="ARBA00008694"/>
    </source>
</evidence>
<dbReference type="Pfam" id="PF00583">
    <property type="entry name" value="Acetyltransf_1"/>
    <property type="match status" value="1"/>
</dbReference>
<reference evidence="5 6" key="1">
    <citation type="submission" date="2015-07" db="EMBL/GenBank/DDBJ databases">
        <title>The draft genome sequence of Leadbetterella sp. JN14-9.</title>
        <authorList>
            <person name="Liu Y."/>
            <person name="Du J."/>
            <person name="Shao Z."/>
        </authorList>
    </citation>
    <scope>NUCLEOTIDE SEQUENCE [LARGE SCALE GENOMIC DNA]</scope>
    <source>
        <strain evidence="5 6">JN14-9</strain>
    </source>
</reference>
<dbReference type="STRING" id="1605367.AFM12_11045"/>
<accession>A0A0P7C4F2</accession>
<dbReference type="InterPro" id="IPR016181">
    <property type="entry name" value="Acyl_CoA_acyltransferase"/>
</dbReference>
<keyword evidence="3" id="KW-0012">Acyltransferase</keyword>